<protein>
    <submittedName>
        <fullName evidence="1">Uncharacterized protein</fullName>
    </submittedName>
</protein>
<accession>A0A1J8PHF2</accession>
<evidence type="ECO:0000313" key="2">
    <source>
        <dbReference type="Proteomes" id="UP000183567"/>
    </source>
</evidence>
<keyword evidence="2" id="KW-1185">Reference proteome</keyword>
<dbReference type="EMBL" id="LVVM01006470">
    <property type="protein sequence ID" value="OJA08023.1"/>
    <property type="molecule type" value="Genomic_DNA"/>
</dbReference>
<dbReference type="AlphaFoldDB" id="A0A1J8PHF2"/>
<organism evidence="1 2">
    <name type="scientific">Rhizopogon vesiculosus</name>
    <dbReference type="NCBI Taxonomy" id="180088"/>
    <lineage>
        <taxon>Eukaryota</taxon>
        <taxon>Fungi</taxon>
        <taxon>Dikarya</taxon>
        <taxon>Basidiomycota</taxon>
        <taxon>Agaricomycotina</taxon>
        <taxon>Agaricomycetes</taxon>
        <taxon>Agaricomycetidae</taxon>
        <taxon>Boletales</taxon>
        <taxon>Suillineae</taxon>
        <taxon>Rhizopogonaceae</taxon>
        <taxon>Rhizopogon</taxon>
    </lineage>
</organism>
<reference evidence="1 2" key="1">
    <citation type="submission" date="2016-03" db="EMBL/GenBank/DDBJ databases">
        <title>Comparative genomics of the ectomycorrhizal sister species Rhizopogon vinicolor and Rhizopogon vesiculosus (Basidiomycota: Boletales) reveals a divergence of the mating type B locus.</title>
        <authorList>
            <person name="Mujic A.B."/>
            <person name="Kuo A."/>
            <person name="Tritt A."/>
            <person name="Lipzen A."/>
            <person name="Chen C."/>
            <person name="Johnson J."/>
            <person name="Sharma A."/>
            <person name="Barry K."/>
            <person name="Grigoriev I.V."/>
            <person name="Spatafora J.W."/>
        </authorList>
    </citation>
    <scope>NUCLEOTIDE SEQUENCE [LARGE SCALE GENOMIC DNA]</scope>
    <source>
        <strain evidence="1 2">AM-OR11-056</strain>
    </source>
</reference>
<dbReference type="OrthoDB" id="10287382at2759"/>
<evidence type="ECO:0000313" key="1">
    <source>
        <dbReference type="EMBL" id="OJA08023.1"/>
    </source>
</evidence>
<dbReference type="Proteomes" id="UP000183567">
    <property type="component" value="Unassembled WGS sequence"/>
</dbReference>
<comment type="caution">
    <text evidence="1">The sequence shown here is derived from an EMBL/GenBank/DDBJ whole genome shotgun (WGS) entry which is preliminary data.</text>
</comment>
<sequence length="254" mass="28763">MAQDQHATQSGKPPMLKSINPAHHLSQYRTFCNVESVYYNEPCTHAAIVLEVGFTMPFGLGERLKYALFPTRVLDTRLDRFPEEEEVVNMIEYTTTANNTLSPNVTASGVGISLGSASRQVVSTFYGILRLLPQRPQHDQISWQFVNDKSNYFPLSTQLLLVVEGTGSPHFPIMLEILPTLEVCAQLKSWHRLTKTLRPKVDHGWSFQIENNYRSEKAKAFLVEYQKSMAERDASQIRVGLRAAMVSYLAAVKR</sequence>
<gene>
    <name evidence="1" type="ORF">AZE42_11426</name>
</gene>
<name>A0A1J8PHF2_9AGAM</name>
<proteinExistence type="predicted"/>